<reference evidence="1" key="1">
    <citation type="submission" date="2015-10" db="EMBL/GenBank/DDBJ databases">
        <authorList>
            <person name="Martinez-Garcia P.J."/>
            <person name="Crepeau M.W."/>
            <person name="Puiu D."/>
            <person name="Gonzalez-Ibeas D."/>
            <person name="Whalen J."/>
            <person name="Stevens K."/>
            <person name="Paul R."/>
            <person name="Butterfield T."/>
            <person name="Britton M."/>
            <person name="Reagan R."/>
            <person name="Chakraborty S."/>
            <person name="Walawage S.L."/>
            <person name="Vasquez-Gross H.A."/>
            <person name="Cardeno C."/>
            <person name="Famula R."/>
            <person name="Pratt K."/>
            <person name="Kuruganti S."/>
            <person name="Aradhya M.K."/>
            <person name="Leslie C.A."/>
            <person name="Dandekar A.M."/>
            <person name="Salzberg S.L."/>
            <person name="Wegrzyn J.L."/>
            <person name="Langley C.H."/>
            <person name="Neale D.B."/>
        </authorList>
    </citation>
    <scope>NUCLEOTIDE SEQUENCE</scope>
    <source>
        <tissue evidence="1">Leaves</tissue>
    </source>
</reference>
<dbReference type="Proteomes" id="UP000619265">
    <property type="component" value="Unassembled WGS sequence"/>
</dbReference>
<evidence type="ECO:0000313" key="1">
    <source>
        <dbReference type="EMBL" id="KAF5456456.1"/>
    </source>
</evidence>
<gene>
    <name evidence="1" type="ORF">F2P56_025939</name>
</gene>
<dbReference type="AlphaFoldDB" id="A0A833TV35"/>
<reference evidence="1" key="2">
    <citation type="submission" date="2020-03" db="EMBL/GenBank/DDBJ databases">
        <title>Walnut 2.0.</title>
        <authorList>
            <person name="Marrano A."/>
            <person name="Britton M."/>
            <person name="Zimin A.V."/>
            <person name="Zaini P.A."/>
            <person name="Workman R."/>
            <person name="Puiu D."/>
            <person name="Bianco L."/>
            <person name="Allen B.J."/>
            <person name="Troggio M."/>
            <person name="Leslie C.A."/>
            <person name="Timp W."/>
            <person name="Dendekar A."/>
            <person name="Salzberg S.L."/>
            <person name="Neale D.B."/>
        </authorList>
    </citation>
    <scope>NUCLEOTIDE SEQUENCE</scope>
    <source>
        <tissue evidence="1">Leaves</tissue>
    </source>
</reference>
<dbReference type="Gene3D" id="3.30.530.20">
    <property type="match status" value="1"/>
</dbReference>
<evidence type="ECO:0000313" key="2">
    <source>
        <dbReference type="Proteomes" id="UP000619265"/>
    </source>
</evidence>
<feature type="non-terminal residue" evidence="1">
    <location>
        <position position="1"/>
    </location>
</feature>
<comment type="caution">
    <text evidence="1">The sequence shown here is derived from an EMBL/GenBank/DDBJ whole genome shotgun (WGS) entry which is preliminary data.</text>
</comment>
<dbReference type="GO" id="GO:0004864">
    <property type="term" value="F:protein phosphatase inhibitor activity"/>
    <property type="evidence" value="ECO:0007669"/>
    <property type="project" value="UniProtKB-ARBA"/>
</dbReference>
<dbReference type="FunFam" id="3.30.530.20:FF:000064">
    <property type="entry name" value="Lachrymatory-factor synthase"/>
    <property type="match status" value="1"/>
</dbReference>
<sequence>IDSFSIHNISNAHMEEETQPLKWEGKTSKQLPTARAHEVWPFLEDFCNLHKCFRLDTCYHVDGIPGQPGLIRYCASTVPSSSGGQMESVTIWAKEKLLLIDPIKRCLSYEVIDNNIGMKSYVATIRVLPIHDDEGERGCKIEWSFLCDPVQGQGFEEFSSYIESSLQFMVKKIEDALLPAT</sequence>
<dbReference type="InterPro" id="IPR019587">
    <property type="entry name" value="Polyketide_cyclase/dehydratase"/>
</dbReference>
<dbReference type="PANTHER" id="PTHR33789:SF11">
    <property type="entry name" value="OS05G0202300 PROTEIN"/>
    <property type="match status" value="1"/>
</dbReference>
<accession>A0A833TV35</accession>
<dbReference type="Pfam" id="PF10604">
    <property type="entry name" value="Polyketide_cyc2"/>
    <property type="match status" value="1"/>
</dbReference>
<dbReference type="InterPro" id="IPR023393">
    <property type="entry name" value="START-like_dom_sf"/>
</dbReference>
<evidence type="ECO:0008006" key="3">
    <source>
        <dbReference type="Google" id="ProtNLM"/>
    </source>
</evidence>
<protein>
    <recommendedName>
        <fullName evidence="3">Lachrymatory-factor synthase-like</fullName>
    </recommendedName>
</protein>
<dbReference type="InterPro" id="IPR053249">
    <property type="entry name" value="LFS"/>
</dbReference>
<name>A0A833TV35_JUGRE</name>
<dbReference type="CDD" id="cd07821">
    <property type="entry name" value="PYR_PYL_RCAR_like"/>
    <property type="match status" value="1"/>
</dbReference>
<dbReference type="PANTHER" id="PTHR33789">
    <property type="entry name" value="LACHRYMATORY-FACTOR SYNTHASE"/>
    <property type="match status" value="1"/>
</dbReference>
<dbReference type="SUPFAM" id="SSF55961">
    <property type="entry name" value="Bet v1-like"/>
    <property type="match status" value="1"/>
</dbReference>
<dbReference type="Gramene" id="Jr11_26650_p1">
    <property type="protein sequence ID" value="cds.Jr11_26650_p1"/>
    <property type="gene ID" value="Jr11_26650"/>
</dbReference>
<dbReference type="EMBL" id="LIHL02000011">
    <property type="protein sequence ID" value="KAF5456456.1"/>
    <property type="molecule type" value="Genomic_DNA"/>
</dbReference>
<organism evidence="1 2">
    <name type="scientific">Juglans regia</name>
    <name type="common">English walnut</name>
    <dbReference type="NCBI Taxonomy" id="51240"/>
    <lineage>
        <taxon>Eukaryota</taxon>
        <taxon>Viridiplantae</taxon>
        <taxon>Streptophyta</taxon>
        <taxon>Embryophyta</taxon>
        <taxon>Tracheophyta</taxon>
        <taxon>Spermatophyta</taxon>
        <taxon>Magnoliopsida</taxon>
        <taxon>eudicotyledons</taxon>
        <taxon>Gunneridae</taxon>
        <taxon>Pentapetalae</taxon>
        <taxon>rosids</taxon>
        <taxon>fabids</taxon>
        <taxon>Fagales</taxon>
        <taxon>Juglandaceae</taxon>
        <taxon>Juglans</taxon>
    </lineage>
</organism>
<proteinExistence type="predicted"/>